<keyword evidence="3" id="KW-1185">Reference proteome</keyword>
<dbReference type="RefSeq" id="WP_210970777.1">
    <property type="nucleotide sequence ID" value="NZ_JAGPXE010000006.1"/>
</dbReference>
<feature type="compositionally biased region" description="Polar residues" evidence="1">
    <location>
        <begin position="57"/>
        <end position="72"/>
    </location>
</feature>
<sequence length="494" mass="55658">MHGQSRTPETPSPRRRPQSRAPQSPATASVEATARPVPAALLALQRTIGNRAVAQRMTAQRTQSADEQSSETPPVIKQPGYASGDQFAIAAILMNEPDRHVFITYKDDDGFNPAAKIREFYEHSGVQTERIHIIPQHEFKKELKEYHGETYTGSQHKKNPSKFEIGVGDATKRVAETFDDDFRANTRRGWGLDSPEKDEHPRDEDVQKWLQTKGVSDVEGKAVAILWSRFSGKNGEVHVEHDTSYFGMGQLIAGLGNLDYVLIVGDSAPKDKDEKTRNAKYDSLAEHYNKQGEANDALRNAGTSEDHWRGFNAKVVNLTEFWAPKTENDEEKSKEMEAIKKWTGGKRMGQFLLFDYLNRHCFAARHLGYRSGNLEAMALLGFTVLYMEEPDSIGGERMASWHAKPNDKTKTAAGGNAPGYERLITQNPPTRSGRRQVDFPTEDRKKSQKHAEWRNDKDTRHADKRIDGKSRPKGFSNETLSQTDDYLVNGRYPA</sequence>
<protein>
    <submittedName>
        <fullName evidence="2">Uncharacterized protein</fullName>
    </submittedName>
</protein>
<proteinExistence type="predicted"/>
<evidence type="ECO:0000256" key="1">
    <source>
        <dbReference type="SAM" id="MobiDB-lite"/>
    </source>
</evidence>
<reference evidence="2 3" key="1">
    <citation type="submission" date="2021-04" db="EMBL/GenBank/DDBJ databases">
        <title>Whole-genome sequencing of Saccharopolyspora endophytica KCTC 19397.</title>
        <authorList>
            <person name="Ay H."/>
            <person name="Saygin H."/>
            <person name="Sahin N."/>
        </authorList>
    </citation>
    <scope>NUCLEOTIDE SEQUENCE [LARGE SCALE GENOMIC DNA]</scope>
    <source>
        <strain evidence="2 3">KCTC 19397</strain>
    </source>
</reference>
<accession>A0ABS5DGN1</accession>
<feature type="region of interest" description="Disordered" evidence="1">
    <location>
        <begin position="1"/>
        <end position="34"/>
    </location>
</feature>
<feature type="compositionally biased region" description="Basic and acidic residues" evidence="1">
    <location>
        <begin position="435"/>
        <end position="470"/>
    </location>
</feature>
<organism evidence="2 3">
    <name type="scientific">Saccharopolyspora endophytica</name>
    <dbReference type="NCBI Taxonomy" id="543886"/>
    <lineage>
        <taxon>Bacteria</taxon>
        <taxon>Bacillati</taxon>
        <taxon>Actinomycetota</taxon>
        <taxon>Actinomycetes</taxon>
        <taxon>Pseudonocardiales</taxon>
        <taxon>Pseudonocardiaceae</taxon>
        <taxon>Saccharopolyspora</taxon>
    </lineage>
</organism>
<feature type="region of interest" description="Disordered" evidence="1">
    <location>
        <begin position="397"/>
        <end position="494"/>
    </location>
</feature>
<dbReference type="EMBL" id="JAGPXE010000006">
    <property type="protein sequence ID" value="MBQ0925450.1"/>
    <property type="molecule type" value="Genomic_DNA"/>
</dbReference>
<comment type="caution">
    <text evidence="2">The sequence shown here is derived from an EMBL/GenBank/DDBJ whole genome shotgun (WGS) entry which is preliminary data.</text>
</comment>
<evidence type="ECO:0000313" key="3">
    <source>
        <dbReference type="Proteomes" id="UP000674084"/>
    </source>
</evidence>
<evidence type="ECO:0000313" key="2">
    <source>
        <dbReference type="EMBL" id="MBQ0925450.1"/>
    </source>
</evidence>
<gene>
    <name evidence="2" type="ORF">KBO27_15950</name>
</gene>
<feature type="region of interest" description="Disordered" evidence="1">
    <location>
        <begin position="54"/>
        <end position="81"/>
    </location>
</feature>
<dbReference type="Proteomes" id="UP000674084">
    <property type="component" value="Unassembled WGS sequence"/>
</dbReference>
<name>A0ABS5DGN1_9PSEU</name>